<reference evidence="2" key="1">
    <citation type="journal article" date="2002" name="Nature">
        <title>The genome sequence and structure of rice chromosome 1.</title>
        <authorList>
            <person name="Sasaki T."/>
            <person name="Matsumoto T."/>
            <person name="Yamamoto K."/>
            <person name="Sakata K."/>
            <person name="Baba T."/>
            <person name="Katayose Y."/>
            <person name="Wu J."/>
            <person name="Niimura Y."/>
            <person name="Cheng Z."/>
            <person name="Nagamura Y."/>
            <person name="Antonio B.A."/>
            <person name="Kanamori H."/>
            <person name="Hosokawa S."/>
            <person name="Masukawa M."/>
            <person name="Arikawa K."/>
            <person name="Chiden Y."/>
            <person name="Hayashi M."/>
            <person name="Okamoto M."/>
            <person name="Ando T."/>
            <person name="Aoki H."/>
            <person name="Arita K."/>
            <person name="Hamada M."/>
            <person name="Harada C."/>
            <person name="Hijishita S."/>
            <person name="Honda M."/>
            <person name="Ichikawa Y."/>
            <person name="Idonuma A."/>
            <person name="Iijima M."/>
            <person name="Ikeda M."/>
            <person name="Ikeno M."/>
            <person name="Itoh S."/>
            <person name="Itoh T."/>
            <person name="Itoh Y."/>
            <person name="Itoh Y."/>
            <person name="Iwabuchi A."/>
            <person name="Kamiya K."/>
            <person name="Karasawa W."/>
            <person name="Katagiri S."/>
            <person name="Kikuta A."/>
            <person name="Kobayashi N."/>
            <person name="Kono I."/>
            <person name="Machita K."/>
            <person name="Maehara T."/>
            <person name="Mizuno H."/>
            <person name="Mizubayashi T."/>
            <person name="Mukai Y."/>
            <person name="Nagasaki H."/>
            <person name="Nakashima M."/>
            <person name="Nakama Y."/>
            <person name="Nakamichi Y."/>
            <person name="Nakamura M."/>
            <person name="Namiki N."/>
            <person name="Negishi M."/>
            <person name="Ohta I."/>
            <person name="Ono N."/>
            <person name="Saji S."/>
            <person name="Sakai K."/>
            <person name="Shibata M."/>
            <person name="Shimokawa T."/>
            <person name="Shomura A."/>
            <person name="Song J."/>
            <person name="Takazaki Y."/>
            <person name="Terasawa K."/>
            <person name="Tsuji K."/>
            <person name="Waki K."/>
            <person name="Yamagata H."/>
            <person name="Yamane H."/>
            <person name="Yoshiki S."/>
            <person name="Yoshihara R."/>
            <person name="Yukawa K."/>
            <person name="Zhong H."/>
            <person name="Iwama H."/>
            <person name="Endo T."/>
            <person name="Ito H."/>
            <person name="Hahn J.H."/>
            <person name="Kim H.I."/>
            <person name="Eun M.Y."/>
            <person name="Yano M."/>
            <person name="Jiang J."/>
            <person name="Gojobori T."/>
        </authorList>
    </citation>
    <scope>NUCLEOTIDE SEQUENCE [LARGE SCALE GENOMIC DNA]</scope>
</reference>
<protein>
    <submittedName>
        <fullName evidence="2">Uncharacterized protein</fullName>
    </submittedName>
</protein>
<sequence length="118" mass="12053">MREEKGRQRRRLSSLPAAPDTPARRPGSPDLAARAYSLGDPAARWEGQAAAGVGRGSGAGGSCGGGGDGARWGEAARVVVGERCGKAVTVRHMDGKIEPTARSDGGRRAVAGTWCGIN</sequence>
<dbReference type="AlphaFoldDB" id="Q5N867"/>
<organism evidence="2">
    <name type="scientific">Oryza sativa subsp. japonica</name>
    <name type="common">Rice</name>
    <dbReference type="NCBI Taxonomy" id="39947"/>
    <lineage>
        <taxon>Eukaryota</taxon>
        <taxon>Viridiplantae</taxon>
        <taxon>Streptophyta</taxon>
        <taxon>Embryophyta</taxon>
        <taxon>Tracheophyta</taxon>
        <taxon>Spermatophyta</taxon>
        <taxon>Magnoliopsida</taxon>
        <taxon>Liliopsida</taxon>
        <taxon>Poales</taxon>
        <taxon>Poaceae</taxon>
        <taxon>BOP clade</taxon>
        <taxon>Oryzoideae</taxon>
        <taxon>Oryzeae</taxon>
        <taxon>Oryzinae</taxon>
        <taxon>Oryza</taxon>
        <taxon>Oryza sativa</taxon>
    </lineage>
</organism>
<evidence type="ECO:0000313" key="2">
    <source>
        <dbReference type="EMBL" id="BAD82331.1"/>
    </source>
</evidence>
<evidence type="ECO:0000256" key="1">
    <source>
        <dbReference type="SAM" id="MobiDB-lite"/>
    </source>
</evidence>
<proteinExistence type="predicted"/>
<feature type="region of interest" description="Disordered" evidence="1">
    <location>
        <begin position="1"/>
        <end position="68"/>
    </location>
</feature>
<dbReference type="EMBL" id="AP003416">
    <property type="protein sequence ID" value="BAD82331.1"/>
    <property type="molecule type" value="Genomic_DNA"/>
</dbReference>
<gene>
    <name evidence="2" type="primary">P0456E05.27</name>
</gene>
<dbReference type="Proteomes" id="UP000817658">
    <property type="component" value="Chromosome 1"/>
</dbReference>
<accession>Q5N867</accession>
<name>Q5N867_ORYSJ</name>
<feature type="compositionally biased region" description="Gly residues" evidence="1">
    <location>
        <begin position="53"/>
        <end position="68"/>
    </location>
</feature>